<dbReference type="InterPro" id="IPR036390">
    <property type="entry name" value="WH_DNA-bd_sf"/>
</dbReference>
<dbReference type="InterPro" id="IPR004839">
    <property type="entry name" value="Aminotransferase_I/II_large"/>
</dbReference>
<feature type="region of interest" description="Disordered" evidence="6">
    <location>
        <begin position="110"/>
        <end position="130"/>
    </location>
</feature>
<evidence type="ECO:0000256" key="3">
    <source>
        <dbReference type="ARBA" id="ARBA00023015"/>
    </source>
</evidence>
<dbReference type="InterPro" id="IPR036388">
    <property type="entry name" value="WH-like_DNA-bd_sf"/>
</dbReference>
<dbReference type="PRINTS" id="PR00035">
    <property type="entry name" value="HTHGNTR"/>
</dbReference>
<keyword evidence="5" id="KW-0804">Transcription</keyword>
<evidence type="ECO:0000256" key="1">
    <source>
        <dbReference type="ARBA" id="ARBA00005384"/>
    </source>
</evidence>
<dbReference type="CDD" id="cd00609">
    <property type="entry name" value="AAT_like"/>
    <property type="match status" value="1"/>
</dbReference>
<dbReference type="Gene3D" id="1.10.10.10">
    <property type="entry name" value="Winged helix-like DNA-binding domain superfamily/Winged helix DNA-binding domain"/>
    <property type="match status" value="1"/>
</dbReference>
<reference evidence="8" key="1">
    <citation type="journal article" date="2006" name="Microbiology (Mosc.)">
        <title>Multiple biosynthetic and uptake systems mediate siderophore-dependent iron acquisition in Streptomyces coelicolor A3(2) and Streptomyces ambofaciens ATCC 23877.</title>
        <authorList>
            <person name="Barona-Gomez F."/>
            <person name="Lautru S."/>
            <person name="Francou F.X."/>
            <person name="Leblond P."/>
            <person name="Pernodet J.L."/>
            <person name="Challis G.L."/>
        </authorList>
    </citation>
    <scope>NUCLEOTIDE SEQUENCE</scope>
    <source>
        <strain evidence="8">ATCC 23877</strain>
    </source>
</reference>
<dbReference type="InterPro" id="IPR015424">
    <property type="entry name" value="PyrdxlP-dep_Trfase"/>
</dbReference>
<keyword evidence="3" id="KW-0805">Transcription regulation</keyword>
<evidence type="ECO:0000256" key="5">
    <source>
        <dbReference type="ARBA" id="ARBA00023163"/>
    </source>
</evidence>
<dbReference type="SUPFAM" id="SSF46785">
    <property type="entry name" value="Winged helix' DNA-binding domain"/>
    <property type="match status" value="1"/>
</dbReference>
<dbReference type="PANTHER" id="PTHR46577">
    <property type="entry name" value="HTH-TYPE TRANSCRIPTIONAL REGULATORY PROTEIN GABR"/>
    <property type="match status" value="1"/>
</dbReference>
<evidence type="ECO:0000313" key="8">
    <source>
        <dbReference type="EMBL" id="CAJ87988.1"/>
    </source>
</evidence>
<name>A0ABY5_STRA7</name>
<accession>A0ABY5</accession>
<dbReference type="Gene3D" id="3.40.640.10">
    <property type="entry name" value="Type I PLP-dependent aspartate aminotransferase-like (Major domain)"/>
    <property type="match status" value="1"/>
</dbReference>
<keyword evidence="2" id="KW-0663">Pyridoxal phosphate</keyword>
<keyword evidence="4" id="KW-0238">DNA-binding</keyword>
<dbReference type="SMART" id="SM00345">
    <property type="entry name" value="HTH_GNTR"/>
    <property type="match status" value="1"/>
</dbReference>
<dbReference type="CDD" id="cd07377">
    <property type="entry name" value="WHTH_GntR"/>
    <property type="match status" value="1"/>
</dbReference>
<dbReference type="AlphaFoldDB" id="A0ABY5"/>
<proteinExistence type="inferred from homology"/>
<gene>
    <name evidence="8" type="ORF">SAMR0279</name>
</gene>
<protein>
    <submittedName>
        <fullName evidence="8">Putative GntR-family transcriptional regulator</fullName>
    </submittedName>
</protein>
<dbReference type="GO" id="GO:0003700">
    <property type="term" value="F:DNA-binding transcription factor activity"/>
    <property type="evidence" value="ECO:0007669"/>
    <property type="project" value="InterPro"/>
</dbReference>
<dbReference type="PROSITE" id="PS50949">
    <property type="entry name" value="HTH_GNTR"/>
    <property type="match status" value="1"/>
</dbReference>
<dbReference type="InterPro" id="IPR051446">
    <property type="entry name" value="HTH_trans_reg/aminotransferase"/>
</dbReference>
<dbReference type="PANTHER" id="PTHR46577:SF1">
    <property type="entry name" value="HTH-TYPE TRANSCRIPTIONAL REGULATORY PROTEIN GABR"/>
    <property type="match status" value="1"/>
</dbReference>
<evidence type="ECO:0000256" key="6">
    <source>
        <dbReference type="SAM" id="MobiDB-lite"/>
    </source>
</evidence>
<organism evidence="8">
    <name type="scientific">Streptomyces ambofaciens (strain ATCC 23877 / 3486 / DSM 40053 / JCM 4204 / NBRC 12836 / NRRL B-2516)</name>
    <dbReference type="NCBI Taxonomy" id="278992"/>
    <lineage>
        <taxon>Bacteria</taxon>
        <taxon>Bacillati</taxon>
        <taxon>Actinomycetota</taxon>
        <taxon>Actinomycetes</taxon>
        <taxon>Kitasatosporales</taxon>
        <taxon>Streptomycetaceae</taxon>
        <taxon>Streptomyces</taxon>
    </lineage>
</organism>
<sequence length="506" mass="54266">MDPLCCHYGPVNRSNEGTPDRSIVSGSDFLHMAIDEAPSGGKSEWLAQQIRLALADRRLPVGSRLPATRVLAGELGVSRGVVTEAYQRLVEDGYVAGRGRNGTIVVSAPATTTAAKPPTPASPSSRRSVFTTEPGADVFDAIRTTRARIDFSPGLPDLAAFPRAAWLRAERLVLDRLATSDLGYGDPRGTPALRMAIANWIARNRGIRAVPDEILIVAGTAQTLTLVGQVLRGDGISTVAIEDPGSLGARQHLHNCQLDTPPVAVDSEGIRVDELRATGAAAVFLTPAHQFPTGVVLRGSRRSELTHWASKSGGLIIEDDYDAEHRYDRPPVPALRSMLADSVFYAGSVSKLLAPALRIGWILAPPKYRDGLVDAKRFADLGNATLPQLVLAHFMESGALERQLRHLRRQHRRRRDTMVKAVAAHLPGAIVHGAAAGLHLTITFEAGFADTDVAAAALARDVKVHPLSWHCQLPRKPGLVLGYAATPTTDISEGVATLGEVLRRMS</sequence>
<dbReference type="SUPFAM" id="SSF53383">
    <property type="entry name" value="PLP-dependent transferases"/>
    <property type="match status" value="1"/>
</dbReference>
<dbReference type="EMBL" id="AM238664">
    <property type="protein sequence ID" value="CAJ87988.1"/>
    <property type="molecule type" value="Genomic_DNA"/>
</dbReference>
<dbReference type="Pfam" id="PF00155">
    <property type="entry name" value="Aminotran_1_2"/>
    <property type="match status" value="1"/>
</dbReference>
<reference evidence="8" key="2">
    <citation type="journal article" date="2006" name="Mol. Biol. Evol.">
        <title>Evolution of the terminal regions of the Streptomyces linear chromosome.</title>
        <authorList>
            <person name="Choulet F."/>
            <person name="Aigle B."/>
            <person name="Gallois A."/>
            <person name="Mangenot S."/>
            <person name="Gerbaud C."/>
            <person name="Truong C."/>
            <person name="Francou F.X."/>
            <person name="Fourrier C."/>
            <person name="Guerineau M."/>
            <person name="Decaris B."/>
            <person name="Barbe V."/>
            <person name="Pernodet J.L."/>
            <person name="Leblond P."/>
        </authorList>
    </citation>
    <scope>NUCLEOTIDE SEQUENCE</scope>
    <source>
        <strain evidence="8">ATCC 23877</strain>
    </source>
</reference>
<dbReference type="GO" id="GO:0030170">
    <property type="term" value="F:pyridoxal phosphate binding"/>
    <property type="evidence" value="ECO:0007669"/>
    <property type="project" value="InterPro"/>
</dbReference>
<comment type="similarity">
    <text evidence="1">In the C-terminal section; belongs to the class-I pyridoxal-phosphate-dependent aminotransferase family.</text>
</comment>
<dbReference type="GO" id="GO:0003677">
    <property type="term" value="F:DNA binding"/>
    <property type="evidence" value="ECO:0007669"/>
    <property type="project" value="UniProtKB-KW"/>
</dbReference>
<dbReference type="InterPro" id="IPR000524">
    <property type="entry name" value="Tscrpt_reg_HTH_GntR"/>
</dbReference>
<feature type="domain" description="HTH gntR-type" evidence="7">
    <location>
        <begin position="40"/>
        <end position="108"/>
    </location>
</feature>
<evidence type="ECO:0000256" key="4">
    <source>
        <dbReference type="ARBA" id="ARBA00023125"/>
    </source>
</evidence>
<evidence type="ECO:0000259" key="7">
    <source>
        <dbReference type="PROSITE" id="PS50949"/>
    </source>
</evidence>
<dbReference type="Pfam" id="PF00392">
    <property type="entry name" value="GntR"/>
    <property type="match status" value="1"/>
</dbReference>
<evidence type="ECO:0000256" key="2">
    <source>
        <dbReference type="ARBA" id="ARBA00022898"/>
    </source>
</evidence>
<dbReference type="InterPro" id="IPR015421">
    <property type="entry name" value="PyrdxlP-dep_Trfase_major"/>
</dbReference>